<keyword evidence="5" id="KW-0805">Transcription regulation</keyword>
<evidence type="ECO:0000256" key="6">
    <source>
        <dbReference type="ARBA" id="ARBA00023125"/>
    </source>
</evidence>
<dbReference type="InterPro" id="IPR036236">
    <property type="entry name" value="Znf_C2H2_sf"/>
</dbReference>
<dbReference type="Proteomes" id="UP001160148">
    <property type="component" value="Unassembled WGS sequence"/>
</dbReference>
<evidence type="ECO:0000259" key="10">
    <source>
        <dbReference type="PROSITE" id="PS50808"/>
    </source>
</evidence>
<organism evidence="11 12">
    <name type="scientific">Macrosiphum euphorbiae</name>
    <name type="common">potato aphid</name>
    <dbReference type="NCBI Taxonomy" id="13131"/>
    <lineage>
        <taxon>Eukaryota</taxon>
        <taxon>Metazoa</taxon>
        <taxon>Ecdysozoa</taxon>
        <taxon>Arthropoda</taxon>
        <taxon>Hexapoda</taxon>
        <taxon>Insecta</taxon>
        <taxon>Pterygota</taxon>
        <taxon>Neoptera</taxon>
        <taxon>Paraneoptera</taxon>
        <taxon>Hemiptera</taxon>
        <taxon>Sternorrhyncha</taxon>
        <taxon>Aphidomorpha</taxon>
        <taxon>Aphidoidea</taxon>
        <taxon>Aphididae</taxon>
        <taxon>Macrosiphini</taxon>
        <taxon>Macrosiphum</taxon>
    </lineage>
</organism>
<dbReference type="GO" id="GO:0003677">
    <property type="term" value="F:DNA binding"/>
    <property type="evidence" value="ECO:0007669"/>
    <property type="project" value="UniProtKB-KW"/>
</dbReference>
<evidence type="ECO:0000313" key="11">
    <source>
        <dbReference type="EMBL" id="CAI6353132.1"/>
    </source>
</evidence>
<dbReference type="SMART" id="SM00614">
    <property type="entry name" value="ZnF_BED"/>
    <property type="match status" value="1"/>
</dbReference>
<dbReference type="GO" id="GO:0009791">
    <property type="term" value="P:post-embryonic development"/>
    <property type="evidence" value="ECO:0007669"/>
    <property type="project" value="UniProtKB-ARBA"/>
</dbReference>
<evidence type="ECO:0000256" key="2">
    <source>
        <dbReference type="ARBA" id="ARBA00022723"/>
    </source>
</evidence>
<evidence type="ECO:0000256" key="4">
    <source>
        <dbReference type="ARBA" id="ARBA00022833"/>
    </source>
</evidence>
<reference evidence="11 12" key="1">
    <citation type="submission" date="2023-01" db="EMBL/GenBank/DDBJ databases">
        <authorList>
            <person name="Whitehead M."/>
        </authorList>
    </citation>
    <scope>NUCLEOTIDE SEQUENCE [LARGE SCALE GENOMIC DNA]</scope>
</reference>
<evidence type="ECO:0000256" key="5">
    <source>
        <dbReference type="ARBA" id="ARBA00023015"/>
    </source>
</evidence>
<accession>A0AAV0WBI0</accession>
<dbReference type="GO" id="GO:0005634">
    <property type="term" value="C:nucleus"/>
    <property type="evidence" value="ECO:0007669"/>
    <property type="project" value="UniProtKB-SubCell"/>
</dbReference>
<keyword evidence="7" id="KW-0804">Transcription</keyword>
<evidence type="ECO:0000256" key="1">
    <source>
        <dbReference type="ARBA" id="ARBA00004123"/>
    </source>
</evidence>
<dbReference type="AlphaFoldDB" id="A0AAV0WBI0"/>
<protein>
    <recommendedName>
        <fullName evidence="10">BED-type domain-containing protein</fullName>
    </recommendedName>
</protein>
<dbReference type="Gene3D" id="1.10.10.1070">
    <property type="entry name" value="Zinc finger, BED domain-containing"/>
    <property type="match status" value="1"/>
</dbReference>
<feature type="domain" description="BED-type" evidence="10">
    <location>
        <begin position="3"/>
        <end position="55"/>
    </location>
</feature>
<proteinExistence type="predicted"/>
<dbReference type="GO" id="GO:0046983">
    <property type="term" value="F:protein dimerization activity"/>
    <property type="evidence" value="ECO:0007669"/>
    <property type="project" value="InterPro"/>
</dbReference>
<dbReference type="Pfam" id="PF05699">
    <property type="entry name" value="Dimer_Tnp_hAT"/>
    <property type="match status" value="1"/>
</dbReference>
<dbReference type="PANTHER" id="PTHR46481:SF10">
    <property type="entry name" value="ZINC FINGER BED DOMAIN-CONTAINING PROTEIN 39"/>
    <property type="match status" value="1"/>
</dbReference>
<evidence type="ECO:0000256" key="8">
    <source>
        <dbReference type="ARBA" id="ARBA00023242"/>
    </source>
</evidence>
<evidence type="ECO:0000256" key="7">
    <source>
        <dbReference type="ARBA" id="ARBA00023163"/>
    </source>
</evidence>
<dbReference type="PROSITE" id="PS50808">
    <property type="entry name" value="ZF_BED"/>
    <property type="match status" value="1"/>
</dbReference>
<dbReference type="Pfam" id="PF02892">
    <property type="entry name" value="zf-BED"/>
    <property type="match status" value="1"/>
</dbReference>
<dbReference type="PANTHER" id="PTHR46481">
    <property type="entry name" value="ZINC FINGER BED DOMAIN-CONTAINING PROTEIN 4"/>
    <property type="match status" value="1"/>
</dbReference>
<keyword evidence="12" id="KW-1185">Reference proteome</keyword>
<evidence type="ECO:0000256" key="3">
    <source>
        <dbReference type="ARBA" id="ARBA00022771"/>
    </source>
</evidence>
<comment type="caution">
    <text evidence="11">The sequence shown here is derived from an EMBL/GenBank/DDBJ whole genome shotgun (WGS) entry which is preliminary data.</text>
</comment>
<keyword evidence="4" id="KW-0862">Zinc</keyword>
<keyword evidence="6" id="KW-0238">DNA-binding</keyword>
<keyword evidence="8" id="KW-0539">Nucleus</keyword>
<sequence length="594" mass="67236">MDRRTSNVWSHFTVIDEKNKISKCDMCLKKYSFKSTLTNLKKHLAGVHSIHMSSNISTNHNESENIDNPATIPEPSSSLLSEPMSDIVPTQCTPSSSSSSNAFTIMKTSGSIRKSKQTSVVGYLPRKLTVDAKKNLDQKLLKLFVNDFQPFKVVEDSGFKQFVKALNPNYELPNRHAISKELIPALYEKCLVEMKSLTSTVESACLTTDCWTSRNNESFIAITIHFIDTEFELKSILLGCHSFNLNHTANNLAQEIERVLNSWNLYNKITFAVSDNAYNIKNALNMLGFKNMGCFAHTMNLIVQSALKLEEDLINKIKNIVSHFRKSTVANNALKTYQINNGIKGPKKLIQDVPTRWNSTYYMVCRFVELETSIRGTLGLLNNAPENLKPEEWVILKDLIKVLKPFEEATKAISGQKYMTASLVIVIVQGLFKVFNNLLKMNLTQSLTSGRKIVEKTSEIIRSKYIEDDGTHESATLVDVTHSNSEQLSIWNDIDSCVAKSSPMGTAKSRAIVEVQRYLEDPIITRCQDPLKWWKEHSYNYPHLSVLAKNTLCHLGTSVPCERIFSSAGLVLNDRRCRLKNEKVNMLLFLHYNS</sequence>
<keyword evidence="2" id="KW-0479">Metal-binding</keyword>
<evidence type="ECO:0000256" key="9">
    <source>
        <dbReference type="PROSITE-ProRule" id="PRU00027"/>
    </source>
</evidence>
<comment type="subcellular location">
    <subcellularLocation>
        <location evidence="1">Nucleus</location>
    </subcellularLocation>
</comment>
<dbReference type="InterPro" id="IPR008906">
    <property type="entry name" value="HATC_C_dom"/>
</dbReference>
<dbReference type="SUPFAM" id="SSF140996">
    <property type="entry name" value="Hermes dimerisation domain"/>
    <property type="match status" value="1"/>
</dbReference>
<dbReference type="InterPro" id="IPR012337">
    <property type="entry name" value="RNaseH-like_sf"/>
</dbReference>
<dbReference type="SUPFAM" id="SSF57667">
    <property type="entry name" value="beta-beta-alpha zinc fingers"/>
    <property type="match status" value="1"/>
</dbReference>
<dbReference type="GO" id="GO:0008270">
    <property type="term" value="F:zinc ion binding"/>
    <property type="evidence" value="ECO:0007669"/>
    <property type="project" value="UniProtKB-KW"/>
</dbReference>
<gene>
    <name evidence="11" type="ORF">MEUPH1_LOCUS9288</name>
</gene>
<evidence type="ECO:0000313" key="12">
    <source>
        <dbReference type="Proteomes" id="UP001160148"/>
    </source>
</evidence>
<name>A0AAV0WBI0_9HEMI</name>
<dbReference type="EMBL" id="CARXXK010000002">
    <property type="protein sequence ID" value="CAI6353132.1"/>
    <property type="molecule type" value="Genomic_DNA"/>
</dbReference>
<dbReference type="InterPro" id="IPR052035">
    <property type="entry name" value="ZnF_BED_domain_contain"/>
</dbReference>
<keyword evidence="3 9" id="KW-0863">Zinc-finger</keyword>
<dbReference type="InterPro" id="IPR003656">
    <property type="entry name" value="Znf_BED"/>
</dbReference>
<dbReference type="SUPFAM" id="SSF53098">
    <property type="entry name" value="Ribonuclease H-like"/>
    <property type="match status" value="1"/>
</dbReference>